<evidence type="ECO:0000256" key="1">
    <source>
        <dbReference type="ARBA" id="ARBA00009175"/>
    </source>
</evidence>
<evidence type="ECO:0000256" key="3">
    <source>
        <dbReference type="ARBA" id="ARBA00022723"/>
    </source>
</evidence>
<evidence type="ECO:0000256" key="4">
    <source>
        <dbReference type="ARBA" id="ARBA00022729"/>
    </source>
</evidence>
<gene>
    <name evidence="8" type="ORF">Nkreftii_001489</name>
</gene>
<dbReference type="KEGG" id="nkf:Nkreftii_001489"/>
<keyword evidence="4 7" id="KW-0732">Signal</keyword>
<feature type="binding site" evidence="6">
    <location>
        <position position="60"/>
    </location>
    <ligand>
        <name>molybdate</name>
        <dbReference type="ChEBI" id="CHEBI:36264"/>
    </ligand>
</feature>
<accession>A0A7S8FDA3</accession>
<dbReference type="GO" id="GO:0046872">
    <property type="term" value="F:metal ion binding"/>
    <property type="evidence" value="ECO:0007669"/>
    <property type="project" value="UniProtKB-KW"/>
</dbReference>
<evidence type="ECO:0000256" key="7">
    <source>
        <dbReference type="SAM" id="SignalP"/>
    </source>
</evidence>
<dbReference type="InterPro" id="IPR005950">
    <property type="entry name" value="ModA"/>
</dbReference>
<dbReference type="GO" id="GO:0030973">
    <property type="term" value="F:molybdate ion binding"/>
    <property type="evidence" value="ECO:0007669"/>
    <property type="project" value="InterPro"/>
</dbReference>
<dbReference type="PANTHER" id="PTHR30632">
    <property type="entry name" value="MOLYBDATE-BINDING PERIPLASMIC PROTEIN"/>
    <property type="match status" value="1"/>
</dbReference>
<dbReference type="AlphaFoldDB" id="A0A7S8FDA3"/>
<comment type="similarity">
    <text evidence="1">Belongs to the bacterial solute-binding protein ModA family.</text>
</comment>
<dbReference type="Pfam" id="PF13531">
    <property type="entry name" value="SBP_bac_11"/>
    <property type="match status" value="1"/>
</dbReference>
<name>A0A7S8FDA3_9BACT</name>
<feature type="chain" id="PRO_5032655599" evidence="7">
    <location>
        <begin position="24"/>
        <end position="251"/>
    </location>
</feature>
<reference evidence="8 9" key="1">
    <citation type="journal article" date="2020" name="ISME J.">
        <title>Enrichment and physiological characterization of a novel comammox Nitrospira indicates ammonium inhibition of complete nitrification.</title>
        <authorList>
            <person name="Sakoula D."/>
            <person name="Koch H."/>
            <person name="Frank J."/>
            <person name="Jetten M.S.M."/>
            <person name="van Kessel M.A.H.J."/>
            <person name="Lucker S."/>
        </authorList>
    </citation>
    <scope>NUCLEOTIDE SEQUENCE [LARGE SCALE GENOMIC DNA]</scope>
    <source>
        <strain evidence="8">Comreactor17</strain>
    </source>
</reference>
<feature type="binding site" evidence="6">
    <location>
        <position position="167"/>
    </location>
    <ligand>
        <name>molybdate</name>
        <dbReference type="ChEBI" id="CHEBI:36264"/>
    </ligand>
</feature>
<protein>
    <submittedName>
        <fullName evidence="8">Molybdate-binding protein ModA</fullName>
    </submittedName>
</protein>
<dbReference type="GO" id="GO:1901359">
    <property type="term" value="F:tungstate binding"/>
    <property type="evidence" value="ECO:0007669"/>
    <property type="project" value="UniProtKB-ARBA"/>
</dbReference>
<feature type="signal peptide" evidence="7">
    <location>
        <begin position="1"/>
        <end position="23"/>
    </location>
</feature>
<dbReference type="SUPFAM" id="SSF53850">
    <property type="entry name" value="Periplasmic binding protein-like II"/>
    <property type="match status" value="1"/>
</dbReference>
<dbReference type="GO" id="GO:0015689">
    <property type="term" value="P:molybdate ion transport"/>
    <property type="evidence" value="ECO:0007669"/>
    <property type="project" value="InterPro"/>
</dbReference>
<dbReference type="InterPro" id="IPR044084">
    <property type="entry name" value="AvModA-like_subst-bd"/>
</dbReference>
<dbReference type="PANTHER" id="PTHR30632:SF14">
    <property type="entry name" value="TUNGSTATE_MOLYBDATE_CHROMATE-BINDING PROTEIN MODA"/>
    <property type="match status" value="1"/>
</dbReference>
<evidence type="ECO:0000313" key="9">
    <source>
        <dbReference type="Proteomes" id="UP000593737"/>
    </source>
</evidence>
<dbReference type="PIRSF" id="PIRSF004846">
    <property type="entry name" value="ModA"/>
    <property type="match status" value="1"/>
</dbReference>
<evidence type="ECO:0000256" key="2">
    <source>
        <dbReference type="ARBA" id="ARBA00022505"/>
    </source>
</evidence>
<evidence type="ECO:0000313" key="8">
    <source>
        <dbReference type="EMBL" id="QPD03715.1"/>
    </source>
</evidence>
<dbReference type="NCBIfam" id="TIGR01256">
    <property type="entry name" value="modA"/>
    <property type="match status" value="1"/>
</dbReference>
<dbReference type="CDD" id="cd13539">
    <property type="entry name" value="PBP2_AvModA"/>
    <property type="match status" value="1"/>
</dbReference>
<dbReference type="EMBL" id="CP047423">
    <property type="protein sequence ID" value="QPD03715.1"/>
    <property type="molecule type" value="Genomic_DNA"/>
</dbReference>
<evidence type="ECO:0000256" key="6">
    <source>
        <dbReference type="PIRSR" id="PIRSR004846-1"/>
    </source>
</evidence>
<dbReference type="Gene3D" id="3.40.190.10">
    <property type="entry name" value="Periplasmic binding protein-like II"/>
    <property type="match status" value="2"/>
</dbReference>
<organism evidence="8 9">
    <name type="scientific">Candidatus Nitrospira kreftii</name>
    <dbReference type="NCBI Taxonomy" id="2652173"/>
    <lineage>
        <taxon>Bacteria</taxon>
        <taxon>Pseudomonadati</taxon>
        <taxon>Nitrospirota</taxon>
        <taxon>Nitrospiria</taxon>
        <taxon>Nitrospirales</taxon>
        <taxon>Nitrospiraceae</taxon>
        <taxon>Nitrospira</taxon>
    </lineage>
</organism>
<dbReference type="Proteomes" id="UP000593737">
    <property type="component" value="Chromosome"/>
</dbReference>
<proteinExistence type="inferred from homology"/>
<keyword evidence="3 6" id="KW-0479">Metal-binding</keyword>
<dbReference type="InterPro" id="IPR050682">
    <property type="entry name" value="ModA/WtpA"/>
</dbReference>
<evidence type="ECO:0000256" key="5">
    <source>
        <dbReference type="ARBA" id="ARBA00062515"/>
    </source>
</evidence>
<keyword evidence="2 6" id="KW-0500">Molybdenum</keyword>
<dbReference type="FunFam" id="3.40.190.10:FF:000035">
    <property type="entry name" value="Molybdate ABC transporter substrate-binding protein"/>
    <property type="match status" value="1"/>
</dbReference>
<comment type="subunit">
    <text evidence="5">The complex is composed of two ATP-binding proteins (ModC), two transmembrane proteins (ModB) and a solute-binding protein (ModA).</text>
</comment>
<sequence length="251" mass="27671">MTLKLFAWCVFVSVITAVTPAFAEQVLVAVAANFVPPFREIANEFETATGHNIRVAAGSSGNFYSQIKNGAPFDVFFSADMERPKLLEEEGLGVKETRFTYAIGRLVLWSPSADLMKGEETLHSKKFKRLAFTNPKTAPYGLAAMQTLQKLELWESLQPKIVMGENIGQTMGFIESGNADLGFVALSQALDPRIKGQGSRWDIPTNLHEPIKQDVILLTKGKDNPAAHALMEFIAGPQTKSIIERYGYGMK</sequence>